<evidence type="ECO:0000313" key="2">
    <source>
        <dbReference type="Proteomes" id="UP000094707"/>
    </source>
</evidence>
<dbReference type="EMBL" id="LT607756">
    <property type="protein sequence ID" value="SCG84875.1"/>
    <property type="molecule type" value="Genomic_DNA"/>
</dbReference>
<evidence type="ECO:0000313" key="1">
    <source>
        <dbReference type="EMBL" id="SCG84875.1"/>
    </source>
</evidence>
<sequence>MNEDLAREYCPGEIIPCPCFEEGQEFLVDGLEKPADFCEWAWNDILRFVTALSTGGNFSQDIFQGWMKDDNVMIASCTDGLRPVVFKIERIK</sequence>
<dbReference type="NCBIfam" id="TIGR04076">
    <property type="entry name" value="TIGR04076 family protein"/>
    <property type="match status" value="1"/>
</dbReference>
<dbReference type="AlphaFoldDB" id="A0A1D3KZW9"/>
<gene>
    <name evidence="1" type="ORF">MCBB_0294</name>
</gene>
<organism evidence="1 2">
    <name type="scientific">Methanobacterium congolense</name>
    <dbReference type="NCBI Taxonomy" id="118062"/>
    <lineage>
        <taxon>Archaea</taxon>
        <taxon>Methanobacteriati</taxon>
        <taxon>Methanobacteriota</taxon>
        <taxon>Methanomada group</taxon>
        <taxon>Methanobacteria</taxon>
        <taxon>Methanobacteriales</taxon>
        <taxon>Methanobacteriaceae</taxon>
        <taxon>Methanobacterium</taxon>
    </lineage>
</organism>
<protein>
    <recommendedName>
        <fullName evidence="3">TIGR04076 family protein</fullName>
    </recommendedName>
</protein>
<keyword evidence="2" id="KW-1185">Reference proteome</keyword>
<accession>A0A1D3KZW9</accession>
<dbReference type="STRING" id="118062.MCBB_0294"/>
<name>A0A1D3KZW9_9EURY</name>
<dbReference type="KEGG" id="mcub:MCBB_0294"/>
<evidence type="ECO:0008006" key="3">
    <source>
        <dbReference type="Google" id="ProtNLM"/>
    </source>
</evidence>
<reference evidence="1 2" key="1">
    <citation type="submission" date="2016-08" db="EMBL/GenBank/DDBJ databases">
        <authorList>
            <person name="Seilhamer J.J."/>
        </authorList>
    </citation>
    <scope>NUCLEOTIDE SEQUENCE [LARGE SCALE GENOMIC DNA]</scope>
    <source>
        <strain evidence="1">Buetzberg</strain>
    </source>
</reference>
<dbReference type="Proteomes" id="UP000094707">
    <property type="component" value="Chromosome I"/>
</dbReference>
<dbReference type="OrthoDB" id="359052at2157"/>
<dbReference type="InterPro" id="IPR023811">
    <property type="entry name" value="CHP04076"/>
</dbReference>
<dbReference type="PATRIC" id="fig|129848.4.peg.298"/>
<proteinExistence type="predicted"/>